<protein>
    <recommendedName>
        <fullName evidence="2">Heterokaryon incompatibility domain-containing protein</fullName>
    </recommendedName>
</protein>
<organism evidence="3 4">
    <name type="scientific">Lasiosphaeria hispida</name>
    <dbReference type="NCBI Taxonomy" id="260671"/>
    <lineage>
        <taxon>Eukaryota</taxon>
        <taxon>Fungi</taxon>
        <taxon>Dikarya</taxon>
        <taxon>Ascomycota</taxon>
        <taxon>Pezizomycotina</taxon>
        <taxon>Sordariomycetes</taxon>
        <taxon>Sordariomycetidae</taxon>
        <taxon>Sordariales</taxon>
        <taxon>Lasiosphaeriaceae</taxon>
        <taxon>Lasiosphaeria</taxon>
    </lineage>
</organism>
<dbReference type="Pfam" id="PF06985">
    <property type="entry name" value="HET"/>
    <property type="match status" value="1"/>
</dbReference>
<evidence type="ECO:0000313" key="3">
    <source>
        <dbReference type="EMBL" id="KAK3342068.1"/>
    </source>
</evidence>
<gene>
    <name evidence="3" type="ORF">B0T25DRAFT_617765</name>
</gene>
<feature type="domain" description="Heterokaryon incompatibility" evidence="2">
    <location>
        <begin position="218"/>
        <end position="269"/>
    </location>
</feature>
<dbReference type="PANTHER" id="PTHR33112:SF13">
    <property type="entry name" value="HETEROKARYON INCOMPATIBILITY DOMAIN-CONTAINING PROTEIN"/>
    <property type="match status" value="1"/>
</dbReference>
<reference evidence="3" key="1">
    <citation type="journal article" date="2023" name="Mol. Phylogenet. Evol.">
        <title>Genome-scale phylogeny and comparative genomics of the fungal order Sordariales.</title>
        <authorList>
            <person name="Hensen N."/>
            <person name="Bonometti L."/>
            <person name="Westerberg I."/>
            <person name="Brannstrom I.O."/>
            <person name="Guillou S."/>
            <person name="Cros-Aarteil S."/>
            <person name="Calhoun S."/>
            <person name="Haridas S."/>
            <person name="Kuo A."/>
            <person name="Mondo S."/>
            <person name="Pangilinan J."/>
            <person name="Riley R."/>
            <person name="LaButti K."/>
            <person name="Andreopoulos B."/>
            <person name="Lipzen A."/>
            <person name="Chen C."/>
            <person name="Yan M."/>
            <person name="Daum C."/>
            <person name="Ng V."/>
            <person name="Clum A."/>
            <person name="Steindorff A."/>
            <person name="Ohm R.A."/>
            <person name="Martin F."/>
            <person name="Silar P."/>
            <person name="Natvig D.O."/>
            <person name="Lalanne C."/>
            <person name="Gautier V."/>
            <person name="Ament-Velasquez S.L."/>
            <person name="Kruys A."/>
            <person name="Hutchinson M.I."/>
            <person name="Powell A.J."/>
            <person name="Barry K."/>
            <person name="Miller A.N."/>
            <person name="Grigoriev I.V."/>
            <person name="Debuchy R."/>
            <person name="Gladieux P."/>
            <person name="Hiltunen Thoren M."/>
            <person name="Johannesson H."/>
        </authorList>
    </citation>
    <scope>NUCLEOTIDE SEQUENCE</scope>
    <source>
        <strain evidence="3">CBS 955.72</strain>
    </source>
</reference>
<dbReference type="EMBL" id="JAUIQD010000008">
    <property type="protein sequence ID" value="KAK3342068.1"/>
    <property type="molecule type" value="Genomic_DNA"/>
</dbReference>
<evidence type="ECO:0000256" key="1">
    <source>
        <dbReference type="SAM" id="MobiDB-lite"/>
    </source>
</evidence>
<reference evidence="3" key="2">
    <citation type="submission" date="2023-06" db="EMBL/GenBank/DDBJ databases">
        <authorList>
            <consortium name="Lawrence Berkeley National Laboratory"/>
            <person name="Haridas S."/>
            <person name="Hensen N."/>
            <person name="Bonometti L."/>
            <person name="Westerberg I."/>
            <person name="Brannstrom I.O."/>
            <person name="Guillou S."/>
            <person name="Cros-Aarteil S."/>
            <person name="Calhoun S."/>
            <person name="Kuo A."/>
            <person name="Mondo S."/>
            <person name="Pangilinan J."/>
            <person name="Riley R."/>
            <person name="Labutti K."/>
            <person name="Andreopoulos B."/>
            <person name="Lipzen A."/>
            <person name="Chen C."/>
            <person name="Yanf M."/>
            <person name="Daum C."/>
            <person name="Ng V."/>
            <person name="Clum A."/>
            <person name="Steindorff A."/>
            <person name="Ohm R."/>
            <person name="Martin F."/>
            <person name="Silar P."/>
            <person name="Natvig D."/>
            <person name="Lalanne C."/>
            <person name="Gautier V."/>
            <person name="Ament-Velasquez S.L."/>
            <person name="Kruys A."/>
            <person name="Hutchinson M.I."/>
            <person name="Powell A.J."/>
            <person name="Barry K."/>
            <person name="Miller A.N."/>
            <person name="Grigoriev I.V."/>
            <person name="Debuchy R."/>
            <person name="Gladieux P."/>
            <person name="Thoren M.H."/>
            <person name="Johannesson H."/>
        </authorList>
    </citation>
    <scope>NUCLEOTIDE SEQUENCE</scope>
    <source>
        <strain evidence="3">CBS 955.72</strain>
    </source>
</reference>
<evidence type="ECO:0000313" key="4">
    <source>
        <dbReference type="Proteomes" id="UP001275084"/>
    </source>
</evidence>
<dbReference type="Proteomes" id="UP001275084">
    <property type="component" value="Unassembled WGS sequence"/>
</dbReference>
<evidence type="ECO:0000259" key="2">
    <source>
        <dbReference type="Pfam" id="PF06985"/>
    </source>
</evidence>
<sequence>MINVEAPASPFDVVPPPDASATLVDPLPADPATPVAPPSAALPAPAGSPPEVSPLDVVLPPGPSGYAYGPPPRRFGCSSPALGRSGYACAPAPSHRSAYACAYAPAPAPGRSARVPGLWIPSDASAWLVWRGSPGPTGTPSGPSRRTDSEESRSWAVRELQRCIRTHSKCASYSDSPLPTRVIDIAANANDSGDRSEGGAPSGTIRLYESRSGEVAPYVSLSHCWGRQLFLRTLTSNIEAHKTAIAREALPRTFQDAIEFARKMGVRYL</sequence>
<feature type="compositionally biased region" description="Low complexity" evidence="1">
    <location>
        <begin position="131"/>
        <end position="144"/>
    </location>
</feature>
<dbReference type="AlphaFoldDB" id="A0AAJ0M8R3"/>
<dbReference type="InterPro" id="IPR010730">
    <property type="entry name" value="HET"/>
</dbReference>
<name>A0AAJ0M8R3_9PEZI</name>
<comment type="caution">
    <text evidence="3">The sequence shown here is derived from an EMBL/GenBank/DDBJ whole genome shotgun (WGS) entry which is preliminary data.</text>
</comment>
<feature type="compositionally biased region" description="Pro residues" evidence="1">
    <location>
        <begin position="28"/>
        <end position="37"/>
    </location>
</feature>
<feature type="region of interest" description="Disordered" evidence="1">
    <location>
        <begin position="130"/>
        <end position="153"/>
    </location>
</feature>
<feature type="region of interest" description="Disordered" evidence="1">
    <location>
        <begin position="1"/>
        <end position="50"/>
    </location>
</feature>
<proteinExistence type="predicted"/>
<keyword evidence="4" id="KW-1185">Reference proteome</keyword>
<accession>A0AAJ0M8R3</accession>
<dbReference type="PANTHER" id="PTHR33112">
    <property type="entry name" value="DOMAIN PROTEIN, PUTATIVE-RELATED"/>
    <property type="match status" value="1"/>
</dbReference>